<dbReference type="InterPro" id="IPR047118">
    <property type="entry name" value="Fbxo7"/>
</dbReference>
<dbReference type="PANTHER" id="PTHR15537">
    <property type="entry name" value="F-BOX ONLY PROTEIN 7"/>
    <property type="match status" value="1"/>
</dbReference>
<dbReference type="Ensembl" id="ENSELUT00000092624.1">
    <property type="protein sequence ID" value="ENSELUP00000097054.1"/>
    <property type="gene ID" value="ENSELUG00000009252.3"/>
</dbReference>
<organism evidence="3 4">
    <name type="scientific">Esox lucius</name>
    <name type="common">Northern pike</name>
    <dbReference type="NCBI Taxonomy" id="8010"/>
    <lineage>
        <taxon>Eukaryota</taxon>
        <taxon>Metazoa</taxon>
        <taxon>Chordata</taxon>
        <taxon>Craniata</taxon>
        <taxon>Vertebrata</taxon>
        <taxon>Euteleostomi</taxon>
        <taxon>Actinopterygii</taxon>
        <taxon>Neopterygii</taxon>
        <taxon>Teleostei</taxon>
        <taxon>Protacanthopterygii</taxon>
        <taxon>Esociformes</taxon>
        <taxon>Esocidae</taxon>
        <taxon>Esox</taxon>
    </lineage>
</organism>
<reference evidence="3" key="3">
    <citation type="submission" date="2025-09" db="UniProtKB">
        <authorList>
            <consortium name="Ensembl"/>
        </authorList>
    </citation>
    <scope>IDENTIFICATION</scope>
</reference>
<dbReference type="InterPro" id="IPR021625">
    <property type="entry name" value="PI31_Prot_N"/>
</dbReference>
<dbReference type="Gene3D" id="1.20.1280.50">
    <property type="match status" value="1"/>
</dbReference>
<dbReference type="Gene3D" id="3.40.1000.30">
    <property type="match status" value="1"/>
</dbReference>
<dbReference type="PANTHER" id="PTHR15537:SF2">
    <property type="entry name" value="F-BOX ONLY PROTEIN 7"/>
    <property type="match status" value="1"/>
</dbReference>
<dbReference type="Pfam" id="PF11566">
    <property type="entry name" value="PI31_Prot_N"/>
    <property type="match status" value="1"/>
</dbReference>
<dbReference type="SUPFAM" id="SSF81383">
    <property type="entry name" value="F-box domain"/>
    <property type="match status" value="1"/>
</dbReference>
<dbReference type="SMART" id="SM00256">
    <property type="entry name" value="FBOX"/>
    <property type="match status" value="1"/>
</dbReference>
<sequence>MGMTPLEPTPTGMWSNRAWASCSLTGWTSPSSSMKLRVRINKQTSRVELEGESPTVTELNIKIREILLPSHGLSPDTEMTLSLNGSEPLSDTGQTLSSCGIVSGDLVCVILPPSVAPSLSPSASPILTSSCSRQVDEVIQPVAQHSSKASPSGEEEPQQEMVRDEYQDEEEESGWVWEPMLCEEAEEGKVPHSLELLHHQAGSSSTCDALMVAVHLLMVETGFTPQGSEVRSGEMPPGWRAPGGVYRLQYSHPLCDNSLAMVLAVPMGALLVINASLKMNQQVDTVRKLSLKPGVYVTERWTVESAAEVYTNLKKLSRVFKDHLVYPLIATAREAMALPPVFGLPVLPPELLLRVLRLLNVSSLLALSSVNRQLNQATADPALWRHLYHRDFRDSRDLSTSRETNWRELYKKKYKWRKEAAHCPRHKPRYFIPPLYPLRPLPNNPIPLYPPGIIGGEYDQRPGILPEYLPRPRYDPIGPLPGHDPTAAGLIGRRGLRPAGNRPSDIRRGFI</sequence>
<protein>
    <submittedName>
        <fullName evidence="3">F-box protein 7</fullName>
    </submittedName>
</protein>
<keyword evidence="4" id="KW-1185">Reference proteome</keyword>
<evidence type="ECO:0000313" key="3">
    <source>
        <dbReference type="Ensembl" id="ENSELUP00000097054.1"/>
    </source>
</evidence>
<evidence type="ECO:0000259" key="2">
    <source>
        <dbReference type="PROSITE" id="PS50181"/>
    </source>
</evidence>
<dbReference type="AlphaFoldDB" id="A0AAY5L7C6"/>
<evidence type="ECO:0000256" key="1">
    <source>
        <dbReference type="SAM" id="MobiDB-lite"/>
    </source>
</evidence>
<reference evidence="3 4" key="1">
    <citation type="submission" date="2020-02" db="EMBL/GenBank/DDBJ databases">
        <title>Esox lucius (northern pike) genome, fEsoLuc1, primary haplotype.</title>
        <authorList>
            <person name="Myers G."/>
            <person name="Karagic N."/>
            <person name="Meyer A."/>
            <person name="Pippel M."/>
            <person name="Reichard M."/>
            <person name="Winkler S."/>
            <person name="Tracey A."/>
            <person name="Sims Y."/>
            <person name="Howe K."/>
            <person name="Rhie A."/>
            <person name="Formenti G."/>
            <person name="Durbin R."/>
            <person name="Fedrigo O."/>
            <person name="Jarvis E.D."/>
        </authorList>
    </citation>
    <scope>NUCLEOTIDE SEQUENCE [LARGE SCALE GENOMIC DNA]</scope>
</reference>
<feature type="region of interest" description="Disordered" evidence="1">
    <location>
        <begin position="485"/>
        <end position="511"/>
    </location>
</feature>
<dbReference type="GO" id="GO:1903599">
    <property type="term" value="P:positive regulation of autophagy of mitochondrion"/>
    <property type="evidence" value="ECO:0007669"/>
    <property type="project" value="TreeGrafter"/>
</dbReference>
<feature type="domain" description="F-box" evidence="2">
    <location>
        <begin position="341"/>
        <end position="387"/>
    </location>
</feature>
<dbReference type="PROSITE" id="PS50181">
    <property type="entry name" value="FBOX"/>
    <property type="match status" value="1"/>
</dbReference>
<dbReference type="GeneTree" id="ENSGT00390000006670"/>
<reference evidence="3" key="2">
    <citation type="submission" date="2025-08" db="UniProtKB">
        <authorList>
            <consortium name="Ensembl"/>
        </authorList>
    </citation>
    <scope>IDENTIFICATION</scope>
</reference>
<dbReference type="Proteomes" id="UP000265140">
    <property type="component" value="Chromosome 14"/>
</dbReference>
<dbReference type="Pfam" id="PF12937">
    <property type="entry name" value="F-box-like"/>
    <property type="match status" value="1"/>
</dbReference>
<dbReference type="InterPro" id="IPR001810">
    <property type="entry name" value="F-box_dom"/>
</dbReference>
<name>A0AAY5L7C6_ESOLU</name>
<accession>A0AAY5L7C6</accession>
<proteinExistence type="predicted"/>
<dbReference type="InterPro" id="IPR036047">
    <property type="entry name" value="F-box-like_dom_sf"/>
</dbReference>
<evidence type="ECO:0000313" key="4">
    <source>
        <dbReference type="Proteomes" id="UP000265140"/>
    </source>
</evidence>
<dbReference type="GO" id="GO:0019901">
    <property type="term" value="F:protein kinase binding"/>
    <property type="evidence" value="ECO:0007669"/>
    <property type="project" value="InterPro"/>
</dbReference>
<feature type="region of interest" description="Disordered" evidence="1">
    <location>
        <begin position="143"/>
        <end position="170"/>
    </location>
</feature>